<dbReference type="Gene3D" id="1.10.579.10">
    <property type="entry name" value="DNA Cyclobutane Dipyrimidine Photolyase, subunit A, domain 3"/>
    <property type="match status" value="1"/>
</dbReference>
<proteinExistence type="inferred from homology"/>
<evidence type="ECO:0000256" key="1">
    <source>
        <dbReference type="ARBA" id="ARBA00001932"/>
    </source>
</evidence>
<dbReference type="InterPro" id="IPR002081">
    <property type="entry name" value="Cryptochrome/DNA_photolyase_1"/>
</dbReference>
<comment type="cofactor">
    <cofactor evidence="8">
        <name>FAD</name>
        <dbReference type="ChEBI" id="CHEBI:57692"/>
    </cofactor>
    <text evidence="8">Binds 1 FAD per subunit.</text>
</comment>
<dbReference type="InterPro" id="IPR036134">
    <property type="entry name" value="Crypto/Photolyase_FAD-like_sf"/>
</dbReference>
<dbReference type="RefSeq" id="WP_132322719.1">
    <property type="nucleotide sequence ID" value="NZ_FWZT01000019.1"/>
</dbReference>
<dbReference type="GO" id="GO:0000719">
    <property type="term" value="P:photoreactive repair"/>
    <property type="evidence" value="ECO:0007669"/>
    <property type="project" value="UniProtKB-ARBA"/>
</dbReference>
<evidence type="ECO:0000256" key="7">
    <source>
        <dbReference type="ARBA" id="ARBA00033999"/>
    </source>
</evidence>
<feature type="site" description="Electron transfer via tryptophanyl radical" evidence="9">
    <location>
        <position position="334"/>
    </location>
</feature>
<dbReference type="PROSITE" id="PS00394">
    <property type="entry name" value="DNA_PHOTOLYASES_1_1"/>
    <property type="match status" value="1"/>
</dbReference>
<dbReference type="GO" id="GO:0003677">
    <property type="term" value="F:DNA binding"/>
    <property type="evidence" value="ECO:0007669"/>
    <property type="project" value="TreeGrafter"/>
</dbReference>
<dbReference type="PANTHER" id="PTHR11455">
    <property type="entry name" value="CRYPTOCHROME"/>
    <property type="match status" value="1"/>
</dbReference>
<gene>
    <name evidence="12" type="ORF">SAMN06296036_119119</name>
</gene>
<dbReference type="PANTHER" id="PTHR11455:SF9">
    <property type="entry name" value="CRYPTOCHROME CIRCADIAN CLOCK 5 ISOFORM X1"/>
    <property type="match status" value="1"/>
</dbReference>
<comment type="similarity">
    <text evidence="10">Belongs to the DNA photolyase family.</text>
</comment>
<dbReference type="GO" id="GO:0003904">
    <property type="term" value="F:deoxyribodipyrimidine photo-lyase activity"/>
    <property type="evidence" value="ECO:0007669"/>
    <property type="project" value="UniProtKB-EC"/>
</dbReference>
<dbReference type="SUPFAM" id="SSF52425">
    <property type="entry name" value="Cryptochrome/photolyase, N-terminal domain"/>
    <property type="match status" value="1"/>
</dbReference>
<dbReference type="Gene3D" id="1.25.40.80">
    <property type="match status" value="1"/>
</dbReference>
<dbReference type="OrthoDB" id="5288262at2"/>
<dbReference type="Pfam" id="PF03441">
    <property type="entry name" value="FAD_binding_7"/>
    <property type="match status" value="1"/>
</dbReference>
<dbReference type="SUPFAM" id="SSF48173">
    <property type="entry name" value="Cryptochrome/photolyase FAD-binding domain"/>
    <property type="match status" value="1"/>
</dbReference>
<evidence type="ECO:0000256" key="2">
    <source>
        <dbReference type="ARBA" id="ARBA00013149"/>
    </source>
</evidence>
<feature type="binding site" evidence="8">
    <location>
        <begin position="400"/>
        <end position="402"/>
    </location>
    <ligand>
        <name>FAD</name>
        <dbReference type="ChEBI" id="CHEBI:57692"/>
    </ligand>
</feature>
<dbReference type="AlphaFoldDB" id="A0A1Y6CEF9"/>
<feature type="binding site" evidence="8">
    <location>
        <position position="300"/>
    </location>
    <ligand>
        <name>FAD</name>
        <dbReference type="ChEBI" id="CHEBI:57692"/>
    </ligand>
</feature>
<dbReference type="EC" id="4.1.99.3" evidence="2"/>
<dbReference type="GO" id="GO:0009416">
    <property type="term" value="P:response to light stimulus"/>
    <property type="evidence" value="ECO:0007669"/>
    <property type="project" value="TreeGrafter"/>
</dbReference>
<feature type="site" description="Electron transfer via tryptophanyl radical" evidence="9">
    <location>
        <position position="387"/>
    </location>
</feature>
<accession>A0A1Y6CEF9</accession>
<feature type="site" description="Electron transfer via tryptophanyl radical" evidence="9">
    <location>
        <position position="410"/>
    </location>
</feature>
<evidence type="ECO:0000259" key="11">
    <source>
        <dbReference type="PROSITE" id="PS51645"/>
    </source>
</evidence>
<dbReference type="STRING" id="1513793.SAMN06296036_119119"/>
<evidence type="ECO:0000256" key="8">
    <source>
        <dbReference type="PIRSR" id="PIRSR602081-1"/>
    </source>
</evidence>
<evidence type="ECO:0000256" key="6">
    <source>
        <dbReference type="ARBA" id="ARBA00022991"/>
    </source>
</evidence>
<dbReference type="InterPro" id="IPR005101">
    <property type="entry name" value="Cryptochr/Photolyase_FAD-bd"/>
</dbReference>
<dbReference type="Proteomes" id="UP000192907">
    <property type="component" value="Unassembled WGS sequence"/>
</dbReference>
<keyword evidence="4 8" id="KW-0285">Flavoprotein</keyword>
<dbReference type="EMBL" id="FWZT01000019">
    <property type="protein sequence ID" value="SMF58539.1"/>
    <property type="molecule type" value="Genomic_DNA"/>
</dbReference>
<comment type="cofactor">
    <cofactor evidence="1">
        <name>(6R)-5,10-methylene-5,6,7,8-tetrahydrofolate</name>
        <dbReference type="ChEBI" id="CHEBI:15636"/>
    </cofactor>
</comment>
<dbReference type="Pfam" id="PF00875">
    <property type="entry name" value="DNA_photolyase"/>
    <property type="match status" value="1"/>
</dbReference>
<keyword evidence="6 10" id="KW-0157">Chromophore</keyword>
<evidence type="ECO:0000313" key="12">
    <source>
        <dbReference type="EMBL" id="SMF58539.1"/>
    </source>
</evidence>
<dbReference type="PROSITE" id="PS51645">
    <property type="entry name" value="PHR_CRY_ALPHA_BETA"/>
    <property type="match status" value="1"/>
</dbReference>
<dbReference type="InterPro" id="IPR036155">
    <property type="entry name" value="Crypto/Photolyase_N_sf"/>
</dbReference>
<evidence type="ECO:0000313" key="13">
    <source>
        <dbReference type="Proteomes" id="UP000192907"/>
    </source>
</evidence>
<sequence>MKYGIHWFRRDLRVAGNRALAKQCHECEGRVLGVFCFDKKFLDRDDFSINRFQFFLEAIVALKKELQTIGSDLLVLDIGPQHGFKELFKKLKAADISLPHQVSWNRDYEPFAVERDQGAEDLMKSYGVASFHERDHLLVEPHELEKDGGGGYQVFSPFARKWNQLVMDEEFNSRVEYYKKGLRYLDQLAAGKADKIFKLTWDKLWEGESGPEDVLNRYVESNSRKVSVTIPRSGSLAALEQLRSFRDRMDDYGEKRDIPSIQGTSRLSMYMKNGSITTPMVMAELGLEPFGKKETGSDMFLNELIWREFYYHILARHPRVENEPFLKQYKDLEWSNSKTWFDAWKEGKTGFPIVDAGMRELKQTGWMHNRVRMIVASFLTKDLLIDWRWGEQYFMETLLDGDLAPNNGGWQWAASTGCDPQPYFRIFNPWLQGKKFDPDGKYIKRYVGELEDLPAKKLHSPINDHKIYPKPIVDHKKQREIALDVYKRAR</sequence>
<feature type="binding site" evidence="8">
    <location>
        <begin position="264"/>
        <end position="268"/>
    </location>
    <ligand>
        <name>FAD</name>
        <dbReference type="ChEBI" id="CHEBI:57692"/>
    </ligand>
</feature>
<dbReference type="InterPro" id="IPR006050">
    <property type="entry name" value="DNA_photolyase_N"/>
</dbReference>
<evidence type="ECO:0000256" key="3">
    <source>
        <dbReference type="ARBA" id="ARBA00014046"/>
    </source>
</evidence>
<evidence type="ECO:0000256" key="10">
    <source>
        <dbReference type="RuleBase" id="RU004182"/>
    </source>
</evidence>
<dbReference type="FunFam" id="1.10.579.10:FF:000003">
    <property type="entry name" value="Deoxyribodipyrimidine photo-lyase"/>
    <property type="match status" value="1"/>
</dbReference>
<comment type="catalytic activity">
    <reaction evidence="7">
        <text>cyclobutadipyrimidine (in DNA) = 2 pyrimidine residues (in DNA).</text>
        <dbReference type="EC" id="4.1.99.3"/>
    </reaction>
</comment>
<dbReference type="PROSITE" id="PS00691">
    <property type="entry name" value="DNA_PHOTOLYASES_1_2"/>
    <property type="match status" value="1"/>
</dbReference>
<reference evidence="13" key="1">
    <citation type="submission" date="2017-04" db="EMBL/GenBank/DDBJ databases">
        <authorList>
            <person name="Varghese N."/>
            <person name="Submissions S."/>
        </authorList>
    </citation>
    <scope>NUCLEOTIDE SEQUENCE [LARGE SCALE GENOMIC DNA]</scope>
    <source>
        <strain evidence="13">RKEM611</strain>
    </source>
</reference>
<evidence type="ECO:0000256" key="9">
    <source>
        <dbReference type="PIRSR" id="PIRSR602081-2"/>
    </source>
</evidence>
<keyword evidence="5 8" id="KW-0274">FAD</keyword>
<dbReference type="PRINTS" id="PR00147">
    <property type="entry name" value="DNAPHOTLYASE"/>
</dbReference>
<dbReference type="InterPro" id="IPR018394">
    <property type="entry name" value="DNA_photolyase_1_CS_C"/>
</dbReference>
<keyword evidence="12" id="KW-0456">Lyase</keyword>
<dbReference type="GO" id="GO:0071949">
    <property type="term" value="F:FAD binding"/>
    <property type="evidence" value="ECO:0007669"/>
    <property type="project" value="TreeGrafter"/>
</dbReference>
<protein>
    <recommendedName>
        <fullName evidence="3">Deoxyribodipyrimidine photo-lyase</fullName>
        <ecNumber evidence="2">4.1.99.3</ecNumber>
    </recommendedName>
</protein>
<feature type="domain" description="Photolyase/cryptochrome alpha/beta" evidence="11">
    <location>
        <begin position="2"/>
        <end position="138"/>
    </location>
</feature>
<dbReference type="Gene3D" id="3.40.50.620">
    <property type="entry name" value="HUPs"/>
    <property type="match status" value="1"/>
</dbReference>
<evidence type="ECO:0000256" key="5">
    <source>
        <dbReference type="ARBA" id="ARBA00022827"/>
    </source>
</evidence>
<feature type="binding site" evidence="8">
    <location>
        <position position="252"/>
    </location>
    <ligand>
        <name>FAD</name>
        <dbReference type="ChEBI" id="CHEBI:57692"/>
    </ligand>
</feature>
<evidence type="ECO:0000256" key="4">
    <source>
        <dbReference type="ARBA" id="ARBA00022630"/>
    </source>
</evidence>
<name>A0A1Y6CEF9_9BACT</name>
<organism evidence="12 13">
    <name type="scientific">Pseudobacteriovorax antillogorgiicola</name>
    <dbReference type="NCBI Taxonomy" id="1513793"/>
    <lineage>
        <taxon>Bacteria</taxon>
        <taxon>Pseudomonadati</taxon>
        <taxon>Bdellovibrionota</taxon>
        <taxon>Oligoflexia</taxon>
        <taxon>Oligoflexales</taxon>
        <taxon>Pseudobacteriovoracaceae</taxon>
        <taxon>Pseudobacteriovorax</taxon>
    </lineage>
</organism>
<dbReference type="InterPro" id="IPR014729">
    <property type="entry name" value="Rossmann-like_a/b/a_fold"/>
</dbReference>
<keyword evidence="13" id="KW-1185">Reference proteome</keyword>
<feature type="binding site" evidence="8">
    <location>
        <begin position="303"/>
        <end position="310"/>
    </location>
    <ligand>
        <name>FAD</name>
        <dbReference type="ChEBI" id="CHEBI:57692"/>
    </ligand>
</feature>